<comment type="similarity">
    <text evidence="1">Belongs to the CWF11 family.</text>
</comment>
<dbReference type="Pfam" id="PF16399">
    <property type="entry name" value="Aquarius_N_1st"/>
    <property type="match status" value="1"/>
</dbReference>
<feature type="domain" description="DNA2/NAM7 helicase helicase" evidence="3">
    <location>
        <begin position="795"/>
        <end position="1102"/>
    </location>
</feature>
<dbReference type="Gene3D" id="3.40.50.300">
    <property type="entry name" value="P-loop containing nucleotide triphosphate hydrolases"/>
    <property type="match status" value="2"/>
</dbReference>
<keyword evidence="1" id="KW-0507">mRNA processing</keyword>
<dbReference type="InterPro" id="IPR041679">
    <property type="entry name" value="DNA2/NAM7-like_C"/>
</dbReference>
<dbReference type="PIRSF" id="PIRSF038901">
    <property type="entry name" value="AQR_cwf11"/>
    <property type="match status" value="1"/>
</dbReference>
<organism evidence="8 9">
    <name type="scientific">Oikopleura dioica</name>
    <name type="common">Tunicate</name>
    <dbReference type="NCBI Taxonomy" id="34765"/>
    <lineage>
        <taxon>Eukaryota</taxon>
        <taxon>Metazoa</taxon>
        <taxon>Chordata</taxon>
        <taxon>Tunicata</taxon>
        <taxon>Appendicularia</taxon>
        <taxon>Copelata</taxon>
        <taxon>Oikopleuridae</taxon>
        <taxon>Oikopleura</taxon>
    </lineage>
</organism>
<feature type="region of interest" description="Disordered" evidence="2">
    <location>
        <begin position="1386"/>
        <end position="1447"/>
    </location>
</feature>
<accession>A0ABN7TEQ7</accession>
<dbReference type="SUPFAM" id="SSF52540">
    <property type="entry name" value="P-loop containing nucleoside triphosphate hydrolases"/>
    <property type="match status" value="1"/>
</dbReference>
<dbReference type="Proteomes" id="UP001158576">
    <property type="component" value="Chromosome 2"/>
</dbReference>
<feature type="compositionally biased region" description="Acidic residues" evidence="2">
    <location>
        <begin position="1414"/>
        <end position="1425"/>
    </location>
</feature>
<dbReference type="EMBL" id="OU015567">
    <property type="protein sequence ID" value="CAG5114095.1"/>
    <property type="molecule type" value="Genomic_DNA"/>
</dbReference>
<dbReference type="Pfam" id="PF21144">
    <property type="entry name" value="Aquarius_N_3rd"/>
    <property type="match status" value="1"/>
</dbReference>
<dbReference type="PANTHER" id="PTHR10887">
    <property type="entry name" value="DNA2/NAM7 HELICASE FAMILY"/>
    <property type="match status" value="1"/>
</dbReference>
<feature type="domain" description="RNA helicase aquarius insertion" evidence="7">
    <location>
        <begin position="706"/>
        <end position="784"/>
    </location>
</feature>
<dbReference type="PANTHER" id="PTHR10887:SF5">
    <property type="entry name" value="RNA HELICASE AQUARIUS"/>
    <property type="match status" value="1"/>
</dbReference>
<dbReference type="InterPro" id="IPR041677">
    <property type="entry name" value="DNA2/NAM7_AAA_11"/>
</dbReference>
<keyword evidence="1" id="KW-0539">Nucleus</keyword>
<evidence type="ECO:0000313" key="8">
    <source>
        <dbReference type="EMBL" id="CAG5114095.1"/>
    </source>
</evidence>
<feature type="domain" description="RNA helicase aquarius beta-barrel" evidence="6">
    <location>
        <begin position="493"/>
        <end position="658"/>
    </location>
</feature>
<feature type="domain" description="DNA2/NAM7 helicase-like C-terminal" evidence="4">
    <location>
        <begin position="1111"/>
        <end position="1302"/>
    </location>
</feature>
<dbReference type="CDD" id="cd18808">
    <property type="entry name" value="SF1_C_Upf1"/>
    <property type="match status" value="1"/>
</dbReference>
<proteinExistence type="inferred from homology"/>
<evidence type="ECO:0000259" key="4">
    <source>
        <dbReference type="Pfam" id="PF13087"/>
    </source>
</evidence>
<dbReference type="Pfam" id="PF13087">
    <property type="entry name" value="AAA_12"/>
    <property type="match status" value="1"/>
</dbReference>
<dbReference type="Pfam" id="PF21143">
    <property type="entry name" value="Aquarius_N_2nd"/>
    <property type="match status" value="1"/>
</dbReference>
<protein>
    <submittedName>
        <fullName evidence="8">Oidioi.mRNA.OKI2018_I69.chr2.g8168.t1.cds</fullName>
    </submittedName>
</protein>
<keyword evidence="1" id="KW-0508">mRNA splicing</keyword>
<feature type="compositionally biased region" description="Acidic residues" evidence="2">
    <location>
        <begin position="1386"/>
        <end position="1406"/>
    </location>
</feature>
<reference evidence="8 9" key="1">
    <citation type="submission" date="2021-04" db="EMBL/GenBank/DDBJ databases">
        <authorList>
            <person name="Bliznina A."/>
        </authorList>
    </citation>
    <scope>NUCLEOTIDE SEQUENCE [LARGE SCALE GENOMIC DNA]</scope>
</reference>
<feature type="domain" description="RNA helicase aquarius N-terminal" evidence="5">
    <location>
        <begin position="19"/>
        <end position="415"/>
    </location>
</feature>
<keyword evidence="9" id="KW-1185">Reference proteome</keyword>
<dbReference type="CDD" id="cd17935">
    <property type="entry name" value="EEXXQc_AQR"/>
    <property type="match status" value="1"/>
</dbReference>
<gene>
    <name evidence="8" type="ORF">OKIOD_LOCUS16933</name>
</gene>
<dbReference type="InterPro" id="IPR032174">
    <property type="entry name" value="Aquarius_N"/>
</dbReference>
<dbReference type="InterPro" id="IPR026300">
    <property type="entry name" value="CWF11_fam"/>
</dbReference>
<feature type="compositionally biased region" description="Basic and acidic residues" evidence="2">
    <location>
        <begin position="1433"/>
        <end position="1447"/>
    </location>
</feature>
<evidence type="ECO:0000256" key="2">
    <source>
        <dbReference type="SAM" id="MobiDB-lite"/>
    </source>
</evidence>
<evidence type="ECO:0000259" key="6">
    <source>
        <dbReference type="Pfam" id="PF21143"/>
    </source>
</evidence>
<dbReference type="InterPro" id="IPR047187">
    <property type="entry name" value="SF1_C_Upf1"/>
</dbReference>
<evidence type="ECO:0000313" key="9">
    <source>
        <dbReference type="Proteomes" id="UP001158576"/>
    </source>
</evidence>
<evidence type="ECO:0000259" key="7">
    <source>
        <dbReference type="Pfam" id="PF21144"/>
    </source>
</evidence>
<evidence type="ECO:0000259" key="5">
    <source>
        <dbReference type="Pfam" id="PF16399"/>
    </source>
</evidence>
<name>A0ABN7TEQ7_OIKDI</name>
<evidence type="ECO:0000259" key="3">
    <source>
        <dbReference type="Pfam" id="PF13086"/>
    </source>
</evidence>
<evidence type="ECO:0000256" key="1">
    <source>
        <dbReference type="PIRNR" id="PIRNR038901"/>
    </source>
</evidence>
<dbReference type="InterPro" id="IPR045055">
    <property type="entry name" value="DNA2/NAM7-like"/>
</dbReference>
<dbReference type="InterPro" id="IPR048966">
    <property type="entry name" value="Aquarius_b-barrel"/>
</dbReference>
<dbReference type="Pfam" id="PF13086">
    <property type="entry name" value="AAA_11"/>
    <property type="match status" value="1"/>
</dbReference>
<sequence>MAGRTQLAPTFRDILDDSITKVAEVYWAPYNQNKKEFDVKVIELIYQNDLLHTRFNIKRTMLLEFSQYLERYLWPNYKPETSNYAYVMSIAVMVNEKFREAVPAWDCFQDNPKMFGHFFEQVMKMLLDNRNVSLLERMILIIFLDHAFNSLEVDCIRDVVQQTLLLSSWISLHKSLLDEKLKSNEKLKKYWRGIQKKDKKLDEIELQRAHFFRTFLKSLIESYLQVLEEIPETGEISKDHVSYCERFMELMVDMIARLPTRRWFHLILQSTHMIAHSDLSALARRREGLLFNQLKEMVKFYDTFEVDDLKGTALTDRENNAIHYDRIHALQKEIFKRFPAEDHPELRRFALSNVGNVDKSGPLRKALQFMQEDDLIHLAIGLNLIPESVEEGEIDPVFTKEFLVHLLVNTYSRRPPKLDQFNAQPLYPTEDLLWDENIMNTEYYTGLQCLALPKLGIQFLTLHDYLVRNYNLFRLESTYEIRLEIEDQIARMKPWRGDDGACVFGGWARMCLPLQTFSIVEVARPLLGEVRPRSVRADIVIDVDLRRDMRNEWEGLKKHDIIFLMTIRPKLPYGTPFDRTVNFLHQYGVEYVRGAEVEGYLDEEGRVIEDWIEKPHFVGNQRTLRVWLDTNQYHADMTNTLQKGNEDVYKTFNLMFRRKPKENNFKAVLETIRDLMNTKCVVPSWIQNILLGYGDPAMAHYTRMENQKRTLDFRDTFLDWHHLRASFPDYKVEIEGGEDQRHQSLDPPYLLTFPPQKPETDDEAVTISVKSYTKPNRGPYPQSQPKTNSVPFTPTQIEAIRAGMQPGLTMIVGPPGTGKTDVAVQIISNIYHNFPDQRTVIVTHSNQALNQLFEKIMHLDIDERHLLRLGHGEEMLETEKDFSRYGRVNYVLQQRLALLKEVNRMQQSLGVQGDVSYTCETAGHFYLYQVLSRWEKFEDDIKNFQEAVLEKKEEFSVSKIGDSFPFHVFFSNAPQPLFKGEDWEEDMEVANGCWWHIKNIFEQLEEFRAFELLRTGLDRTRYLLVKEAKIIAMTCTHAALKRKELVDLGFKFDNIIMEESAQILEIETFIPLLLQNPEDGFNRLKRWIMIGDHHQLPPVIKNQAFQKYSNMEQSLFTRFVRLGVPIIQLDMQGRARPTICELYNWRYEKLGNLPHTSTWPEFRKANAGLVWDYQLIDVGDFNGVGESEPSPYFYQNLAEAEYIVATFMYMRLCGYPAEKISILTTYNGQKHLIRDVIENRCANNPMIGRPAKVTTVDRFQGQQNDFILLSLVRTKTVGHIRDVRRLIVAMSRARLGLYIFGRIGLFQNCFELGPSLRLLTARPTNLMVAPEEIYPAVRPFGKAPKERPISIPGMSAMHKLVYKMYLEKIEAMEKDKDEMLKLIADPNDEFEDEGEEGDEEAGEENGDTNMATGEADEVIQNEVEEPIPKKHQKPAEAAETAEKMDES</sequence>
<dbReference type="InterPro" id="IPR027417">
    <property type="entry name" value="P-loop_NTPase"/>
</dbReference>
<comment type="subcellular location">
    <subcellularLocation>
        <location evidence="1">Nucleus</location>
    </subcellularLocation>
</comment>
<dbReference type="InterPro" id="IPR048967">
    <property type="entry name" value="Aquarius_insert"/>
</dbReference>